<protein>
    <submittedName>
        <fullName evidence="2">Uncharacterized protein</fullName>
    </submittedName>
</protein>
<dbReference type="KEGG" id="sla:SERLADRAFT_374549"/>
<dbReference type="EMBL" id="GL945444">
    <property type="protein sequence ID" value="EGO19295.1"/>
    <property type="molecule type" value="Genomic_DNA"/>
</dbReference>
<name>F8PC95_SERL9</name>
<dbReference type="HOGENOM" id="CLU_2559713_0_0_1"/>
<organism>
    <name type="scientific">Serpula lacrymans var. lacrymans (strain S7.9)</name>
    <name type="common">Dry rot fungus</name>
    <dbReference type="NCBI Taxonomy" id="578457"/>
    <lineage>
        <taxon>Eukaryota</taxon>
        <taxon>Fungi</taxon>
        <taxon>Dikarya</taxon>
        <taxon>Basidiomycota</taxon>
        <taxon>Agaricomycotina</taxon>
        <taxon>Agaricomycetes</taxon>
        <taxon>Agaricomycetidae</taxon>
        <taxon>Boletales</taxon>
        <taxon>Coniophorineae</taxon>
        <taxon>Serpulaceae</taxon>
        <taxon>Serpula</taxon>
    </lineage>
</organism>
<sequence>MSDWEGDHDNSHPLVRCQERIEEAAKTDPSELRILELENKIASLDDRFTRLEKRMDDQELAMNERFVSLEQLLIRVVSKLSA</sequence>
<evidence type="ECO:0000256" key="1">
    <source>
        <dbReference type="SAM" id="Coils"/>
    </source>
</evidence>
<gene>
    <name evidence="2" type="ORF">SERLADRAFT_374549</name>
</gene>
<feature type="coiled-coil region" evidence="1">
    <location>
        <begin position="34"/>
        <end position="61"/>
    </location>
</feature>
<dbReference type="Proteomes" id="UP000008064">
    <property type="component" value="Unassembled WGS sequence"/>
</dbReference>
<dbReference type="GeneID" id="18810527"/>
<reference evidence="2" key="1">
    <citation type="submission" date="2011-04" db="EMBL/GenBank/DDBJ databases">
        <title>Evolution of plant cell wall degrading machinery underlies the functional diversity of forest fungi.</title>
        <authorList>
            <consortium name="US DOE Joint Genome Institute (JGI-PGF)"/>
            <person name="Eastwood D.C."/>
            <person name="Floudas D."/>
            <person name="Binder M."/>
            <person name="Majcherczyk A."/>
            <person name="Schneider P."/>
            <person name="Aerts A."/>
            <person name="Asiegbu F.O."/>
            <person name="Baker S.E."/>
            <person name="Barry K."/>
            <person name="Bendiksby M."/>
            <person name="Blumentritt M."/>
            <person name="Coutinho P.M."/>
            <person name="Cullen D."/>
            <person name="Cullen D."/>
            <person name="Gathman A."/>
            <person name="Goodell B."/>
            <person name="Henrissat B."/>
            <person name="Ihrmark K."/>
            <person name="Kauserud H."/>
            <person name="Kohler A."/>
            <person name="LaButti K."/>
            <person name="Lapidus A."/>
            <person name="Lavin J.L."/>
            <person name="Lee Y.-H."/>
            <person name="Lindquist E."/>
            <person name="Lilly W."/>
            <person name="Lucas S."/>
            <person name="Morin E."/>
            <person name="Murat C."/>
            <person name="Oguiza J.A."/>
            <person name="Park J."/>
            <person name="Pisabarro A.G."/>
            <person name="Riley R."/>
            <person name="Rosling A."/>
            <person name="Salamov A."/>
            <person name="Schmidt O."/>
            <person name="Schmutz J."/>
            <person name="Skrede I."/>
            <person name="Stenlid J."/>
            <person name="Wiebenga A."/>
            <person name="Xie X."/>
            <person name="Kues U."/>
            <person name="Hibbett D.S."/>
            <person name="Hoffmeister D."/>
            <person name="Hogberg N."/>
            <person name="Martin F."/>
            <person name="Grigoriev I.V."/>
            <person name="Watkinson S.C."/>
        </authorList>
    </citation>
    <scope>NUCLEOTIDE SEQUENCE</scope>
    <source>
        <strain evidence="2">S7.9</strain>
    </source>
</reference>
<accession>F8PC95</accession>
<proteinExistence type="predicted"/>
<dbReference type="AlphaFoldDB" id="F8PC95"/>
<evidence type="ECO:0000313" key="2">
    <source>
        <dbReference type="EMBL" id="EGO19295.1"/>
    </source>
</evidence>
<keyword evidence="1" id="KW-0175">Coiled coil</keyword>
<dbReference type="RefSeq" id="XP_007324016.1">
    <property type="nucleotide sequence ID" value="XM_007323954.1"/>
</dbReference>